<dbReference type="STRING" id="407234.SAMN05421795_10624"/>
<proteinExistence type="predicted"/>
<keyword evidence="1" id="KW-1133">Transmembrane helix</keyword>
<dbReference type="EMBL" id="FTOM01000006">
    <property type="protein sequence ID" value="SIS82086.1"/>
    <property type="molecule type" value="Genomic_DNA"/>
</dbReference>
<evidence type="ECO:0000313" key="3">
    <source>
        <dbReference type="Proteomes" id="UP000186098"/>
    </source>
</evidence>
<evidence type="ECO:0000256" key="1">
    <source>
        <dbReference type="SAM" id="Phobius"/>
    </source>
</evidence>
<dbReference type="InterPro" id="IPR007359">
    <property type="entry name" value="SigmaE_reg_RseC_MucC"/>
</dbReference>
<keyword evidence="1" id="KW-0472">Membrane</keyword>
<dbReference type="PANTHER" id="PTHR35867:SF1">
    <property type="entry name" value="PROTEIN RSEC"/>
    <property type="match status" value="1"/>
</dbReference>
<name>A0A1N7M7I6_9RHOB</name>
<keyword evidence="3" id="KW-1185">Reference proteome</keyword>
<dbReference type="AlphaFoldDB" id="A0A1N7M7I6"/>
<gene>
    <name evidence="2" type="ORF">SAMN05421795_10624</name>
</gene>
<keyword evidence="1" id="KW-0812">Transmembrane</keyword>
<accession>A0A1N7M7I6</accession>
<dbReference type="PANTHER" id="PTHR35867">
    <property type="entry name" value="PROTEIN RSEC"/>
    <property type="match status" value="1"/>
</dbReference>
<sequence length="175" mass="17831">MTAPGTGCGDDLRTRALSERLRVVAVRGERLHLAADRAAGCAACAARKSCGAAALNEGARAETIEIARPPGLAVRPGDEVEVSLEGNDFLAAASLAYLLPALGVVLAAAAGLAFNLPDIWVALTCLAALGVALIPLARAERHEDFRTAFRVEAVYPAGSLSGLRSAAGRGPTCGT</sequence>
<feature type="transmembrane region" description="Helical" evidence="1">
    <location>
        <begin position="89"/>
        <end position="113"/>
    </location>
</feature>
<protein>
    <submittedName>
        <fullName evidence="2">Positive regulator of sigma(E), RseC/MucC</fullName>
    </submittedName>
</protein>
<organism evidence="2 3">
    <name type="scientific">Phaeovulum vinaykumarii</name>
    <dbReference type="NCBI Taxonomy" id="407234"/>
    <lineage>
        <taxon>Bacteria</taxon>
        <taxon>Pseudomonadati</taxon>
        <taxon>Pseudomonadota</taxon>
        <taxon>Alphaproteobacteria</taxon>
        <taxon>Rhodobacterales</taxon>
        <taxon>Paracoccaceae</taxon>
        <taxon>Phaeovulum</taxon>
    </lineage>
</organism>
<reference evidence="3" key="1">
    <citation type="submission" date="2017-01" db="EMBL/GenBank/DDBJ databases">
        <authorList>
            <person name="Varghese N."/>
            <person name="Submissions S."/>
        </authorList>
    </citation>
    <scope>NUCLEOTIDE SEQUENCE [LARGE SCALE GENOMIC DNA]</scope>
    <source>
        <strain evidence="3">DSM 18714</strain>
    </source>
</reference>
<feature type="transmembrane region" description="Helical" evidence="1">
    <location>
        <begin position="119"/>
        <end position="137"/>
    </location>
</feature>
<dbReference type="OrthoDB" id="7689231at2"/>
<dbReference type="Proteomes" id="UP000186098">
    <property type="component" value="Unassembled WGS sequence"/>
</dbReference>
<evidence type="ECO:0000313" key="2">
    <source>
        <dbReference type="EMBL" id="SIS82086.1"/>
    </source>
</evidence>
<dbReference type="RefSeq" id="WP_076366367.1">
    <property type="nucleotide sequence ID" value="NZ_FTOM01000006.1"/>
</dbReference>
<dbReference type="Pfam" id="PF04246">
    <property type="entry name" value="RseC_MucC"/>
    <property type="match status" value="1"/>
</dbReference>